<evidence type="ECO:0000313" key="2">
    <source>
        <dbReference type="EMBL" id="OEL13956.1"/>
    </source>
</evidence>
<proteinExistence type="predicted"/>
<dbReference type="EMBL" id="LWDX02071726">
    <property type="protein sequence ID" value="OEL13956.1"/>
    <property type="molecule type" value="Genomic_DNA"/>
</dbReference>
<dbReference type="OrthoDB" id="687118at2759"/>
<protein>
    <recommendedName>
        <fullName evidence="1">DUF6598 domain-containing protein</fullName>
    </recommendedName>
</protein>
<dbReference type="InterPro" id="IPR046533">
    <property type="entry name" value="DUF6598"/>
</dbReference>
<dbReference type="PANTHER" id="PTHR33065">
    <property type="entry name" value="OS07G0486400 PROTEIN"/>
    <property type="match status" value="1"/>
</dbReference>
<reference evidence="2 3" key="1">
    <citation type="submission" date="2016-09" db="EMBL/GenBank/DDBJ databases">
        <title>The draft genome of Dichanthelium oligosanthes: A C3 panicoid grass species.</title>
        <authorList>
            <person name="Studer A.J."/>
            <person name="Schnable J.C."/>
            <person name="Brutnell T.P."/>
        </authorList>
    </citation>
    <scope>NUCLEOTIDE SEQUENCE [LARGE SCALE GENOMIC DNA]</scope>
    <source>
        <strain evidence="3">cv. Kellogg 1175</strain>
        <tissue evidence="2">Leaf</tissue>
    </source>
</reference>
<dbReference type="Pfam" id="PF20241">
    <property type="entry name" value="DUF6598"/>
    <property type="match status" value="1"/>
</dbReference>
<accession>A0A1E5UM62</accession>
<organism evidence="2 3">
    <name type="scientific">Dichanthelium oligosanthes</name>
    <dbReference type="NCBI Taxonomy" id="888268"/>
    <lineage>
        <taxon>Eukaryota</taxon>
        <taxon>Viridiplantae</taxon>
        <taxon>Streptophyta</taxon>
        <taxon>Embryophyta</taxon>
        <taxon>Tracheophyta</taxon>
        <taxon>Spermatophyta</taxon>
        <taxon>Magnoliopsida</taxon>
        <taxon>Liliopsida</taxon>
        <taxon>Poales</taxon>
        <taxon>Poaceae</taxon>
        <taxon>PACMAD clade</taxon>
        <taxon>Panicoideae</taxon>
        <taxon>Panicodae</taxon>
        <taxon>Paniceae</taxon>
        <taxon>Dichantheliinae</taxon>
        <taxon>Dichanthelium</taxon>
    </lineage>
</organism>
<dbReference type="AlphaFoldDB" id="A0A1E5UM62"/>
<dbReference type="Proteomes" id="UP000095767">
    <property type="component" value="Unassembled WGS sequence"/>
</dbReference>
<feature type="domain" description="DUF6598" evidence="1">
    <location>
        <begin position="2"/>
        <end position="145"/>
    </location>
</feature>
<dbReference type="PANTHER" id="PTHR33065:SF153">
    <property type="entry name" value="DUF6598 DOMAIN-CONTAINING PROTEIN"/>
    <property type="match status" value="1"/>
</dbReference>
<keyword evidence="3" id="KW-1185">Reference proteome</keyword>
<evidence type="ECO:0000259" key="1">
    <source>
        <dbReference type="Pfam" id="PF20241"/>
    </source>
</evidence>
<gene>
    <name evidence="2" type="ORF">BAE44_0025028</name>
</gene>
<comment type="caution">
    <text evidence="2">The sequence shown here is derived from an EMBL/GenBank/DDBJ whole genome shotgun (WGS) entry which is preliminary data.</text>
</comment>
<evidence type="ECO:0000313" key="3">
    <source>
        <dbReference type="Proteomes" id="UP000095767"/>
    </source>
</evidence>
<name>A0A1E5UM62_9POAL</name>
<sequence length="153" mass="16741">MYSHLLNCACTSKLSTLEFTLAHIVSSVEATVFVRVVHGSWPDGLRGIFAANTNGICDKYTKDIIREKIVLLDSRCEKSPVAGDGEIKLSRCVVSVESSGTQNVHVKALEGDNKVVERRSSLKALKAGRSHVVLDIGFCKMEVTVAWSLISEY</sequence>